<proteinExistence type="predicted"/>
<evidence type="ECO:0000256" key="1">
    <source>
        <dbReference type="SAM" id="Phobius"/>
    </source>
</evidence>
<name>A0A8I1WJ28_BACIU</name>
<protein>
    <submittedName>
        <fullName evidence="2">Uncharacterized protein</fullName>
    </submittedName>
</protein>
<comment type="caution">
    <text evidence="2">The sequence shown here is derived from an EMBL/GenBank/DDBJ whole genome shotgun (WGS) entry which is preliminary data.</text>
</comment>
<sequence>MKLLKGIFIIPIGTHRIMNFMFGRYIGNIAYFLFIAILCGAYYAFGFVTNWTILSVISKYFFYYMLIGFCISLAAPKKNA</sequence>
<feature type="transmembrane region" description="Helical" evidence="1">
    <location>
        <begin position="51"/>
        <end position="75"/>
    </location>
</feature>
<dbReference type="RefSeq" id="WP_208556755.1">
    <property type="nucleotide sequence ID" value="NZ_JAGFPW010000026.1"/>
</dbReference>
<gene>
    <name evidence="2" type="ORF">J5227_19645</name>
</gene>
<dbReference type="Proteomes" id="UP000665181">
    <property type="component" value="Unassembled WGS sequence"/>
</dbReference>
<evidence type="ECO:0000313" key="2">
    <source>
        <dbReference type="EMBL" id="MBO3796464.1"/>
    </source>
</evidence>
<feature type="transmembrane region" description="Helical" evidence="1">
    <location>
        <begin position="25"/>
        <end position="45"/>
    </location>
</feature>
<keyword evidence="1" id="KW-0472">Membrane</keyword>
<dbReference type="AlphaFoldDB" id="A0A8I1WJ28"/>
<keyword evidence="1" id="KW-0812">Transmembrane</keyword>
<organism evidence="2 3">
    <name type="scientific">Bacillus subtilis</name>
    <dbReference type="NCBI Taxonomy" id="1423"/>
    <lineage>
        <taxon>Bacteria</taxon>
        <taxon>Bacillati</taxon>
        <taxon>Bacillota</taxon>
        <taxon>Bacilli</taxon>
        <taxon>Bacillales</taxon>
        <taxon>Bacillaceae</taxon>
        <taxon>Bacillus</taxon>
    </lineage>
</organism>
<accession>A0A8I1WJ28</accession>
<evidence type="ECO:0000313" key="3">
    <source>
        <dbReference type="Proteomes" id="UP000665181"/>
    </source>
</evidence>
<reference evidence="2" key="1">
    <citation type="submission" date="2021-03" db="EMBL/GenBank/DDBJ databases">
        <title>Isolation of Bacillus subtilis from fermented food sample.</title>
        <authorList>
            <person name="Lakshmanan V."/>
            <person name="Athira K."/>
            <person name="Rajagopal K."/>
        </authorList>
    </citation>
    <scope>NUCLEOTIDE SEQUENCE</scope>
    <source>
        <strain evidence="2">S1</strain>
    </source>
</reference>
<keyword evidence="1" id="KW-1133">Transmembrane helix</keyword>
<dbReference type="EMBL" id="JAGFPW010000026">
    <property type="protein sequence ID" value="MBO3796464.1"/>
    <property type="molecule type" value="Genomic_DNA"/>
</dbReference>